<dbReference type="EMBL" id="FOAF01000002">
    <property type="protein sequence ID" value="SEL57566.1"/>
    <property type="molecule type" value="Genomic_DNA"/>
</dbReference>
<dbReference type="GO" id="GO:0016020">
    <property type="term" value="C:membrane"/>
    <property type="evidence" value="ECO:0007669"/>
    <property type="project" value="InterPro"/>
</dbReference>
<keyword evidence="3" id="KW-0418">Kinase</keyword>
<keyword evidence="3" id="KW-0808">Transferase</keyword>
<feature type="transmembrane region" description="Helical" evidence="1">
    <location>
        <begin position="7"/>
        <end position="28"/>
    </location>
</feature>
<name>A0A1H7RBB7_OLID1</name>
<proteinExistence type="predicted"/>
<accession>A0A1H7RBB7</accession>
<dbReference type="PANTHER" id="PTHR34220:SF7">
    <property type="entry name" value="SENSOR HISTIDINE KINASE YPDA"/>
    <property type="match status" value="1"/>
</dbReference>
<dbReference type="Pfam" id="PF06580">
    <property type="entry name" value="His_kinase"/>
    <property type="match status" value="1"/>
</dbReference>
<dbReference type="RefSeq" id="WP_093325629.1">
    <property type="nucleotide sequence ID" value="NZ_FOAF01000002.1"/>
</dbReference>
<gene>
    <name evidence="3" type="ORF">SAMN05661044_02920</name>
</gene>
<reference evidence="4" key="1">
    <citation type="submission" date="2016-10" db="EMBL/GenBank/DDBJ databases">
        <authorList>
            <person name="Varghese N."/>
            <person name="Submissions S."/>
        </authorList>
    </citation>
    <scope>NUCLEOTIDE SEQUENCE [LARGE SCALE GENOMIC DNA]</scope>
    <source>
        <strain evidence="4">DSM 18733</strain>
    </source>
</reference>
<feature type="transmembrane region" description="Helical" evidence="1">
    <location>
        <begin position="34"/>
        <end position="53"/>
    </location>
</feature>
<dbReference type="InterPro" id="IPR050640">
    <property type="entry name" value="Bact_2-comp_sensor_kinase"/>
</dbReference>
<dbReference type="GO" id="GO:0000155">
    <property type="term" value="F:phosphorelay sensor kinase activity"/>
    <property type="evidence" value="ECO:0007669"/>
    <property type="project" value="InterPro"/>
</dbReference>
<keyword evidence="1" id="KW-1133">Transmembrane helix</keyword>
<evidence type="ECO:0000313" key="4">
    <source>
        <dbReference type="Proteomes" id="UP000199421"/>
    </source>
</evidence>
<evidence type="ECO:0000313" key="3">
    <source>
        <dbReference type="EMBL" id="SEL57566.1"/>
    </source>
</evidence>
<dbReference type="PANTHER" id="PTHR34220">
    <property type="entry name" value="SENSOR HISTIDINE KINASE YPDA"/>
    <property type="match status" value="1"/>
</dbReference>
<keyword evidence="1" id="KW-0472">Membrane</keyword>
<keyword evidence="1" id="KW-0812">Transmembrane</keyword>
<feature type="domain" description="Signal transduction histidine kinase internal region" evidence="2">
    <location>
        <begin position="154"/>
        <end position="232"/>
    </location>
</feature>
<dbReference type="InterPro" id="IPR010559">
    <property type="entry name" value="Sig_transdc_His_kin_internal"/>
</dbReference>
<dbReference type="STRING" id="407022.SAMN05661044_02920"/>
<protein>
    <submittedName>
        <fullName evidence="3">Histidine kinase</fullName>
    </submittedName>
</protein>
<feature type="transmembrane region" description="Helical" evidence="1">
    <location>
        <begin position="74"/>
        <end position="95"/>
    </location>
</feature>
<keyword evidence="4" id="KW-1185">Reference proteome</keyword>
<sequence>MISKSAIKYLVITLSVLFAGFVTIEFYQGEIDKLYIVVVLWILFVITILWLGNRYLYKRLDRSVPWLQYPSKRFFLQLISSTLFSLCCINLTYYFLKRLINEDPPDQTQMLVVNIYGLLFIIPVLSINFGIYFMMQWKKAEVKSNLLNERHLRSELDALRLQVDPHFLFNSLNVLAGLIEKNSKGAQYFLEKFAEVYRYILQYQKEDLVPLQIELSFVQAYVHLLEQRFGSALQVNIEVPENDNQQLAIPPMALQMLIENAVKHNVIAKETPLLVDIRLIEGNRLSIINNYQPLTLEKQHKPGTGIDNIRKRYRHLSNDVPVFQTDMEHYKVELPLFEMEE</sequence>
<evidence type="ECO:0000259" key="2">
    <source>
        <dbReference type="Pfam" id="PF06580"/>
    </source>
</evidence>
<dbReference type="AlphaFoldDB" id="A0A1H7RBB7"/>
<evidence type="ECO:0000256" key="1">
    <source>
        <dbReference type="SAM" id="Phobius"/>
    </source>
</evidence>
<dbReference type="Proteomes" id="UP000199421">
    <property type="component" value="Unassembled WGS sequence"/>
</dbReference>
<organism evidence="3 4">
    <name type="scientific">Olivibacter domesticus</name>
    <name type="common">Pseudosphingobacterium domesticum</name>
    <dbReference type="NCBI Taxonomy" id="407022"/>
    <lineage>
        <taxon>Bacteria</taxon>
        <taxon>Pseudomonadati</taxon>
        <taxon>Bacteroidota</taxon>
        <taxon>Sphingobacteriia</taxon>
        <taxon>Sphingobacteriales</taxon>
        <taxon>Sphingobacteriaceae</taxon>
        <taxon>Olivibacter</taxon>
    </lineage>
</organism>
<feature type="transmembrane region" description="Helical" evidence="1">
    <location>
        <begin position="115"/>
        <end position="135"/>
    </location>
</feature>